<dbReference type="AlphaFoldDB" id="A0A2U1TSR9"/>
<reference evidence="6 7" key="1">
    <citation type="submission" date="2018-04" db="EMBL/GenBank/DDBJ databases">
        <title>Brenneria corticis sp.nov.</title>
        <authorList>
            <person name="Li Y."/>
        </authorList>
    </citation>
    <scope>NUCLEOTIDE SEQUENCE [LARGE SCALE GENOMIC DNA]</scope>
    <source>
        <strain evidence="6 7">LMG 27715</strain>
    </source>
</reference>
<proteinExistence type="inferred from homology"/>
<dbReference type="GO" id="GO:0003677">
    <property type="term" value="F:DNA binding"/>
    <property type="evidence" value="ECO:0007669"/>
    <property type="project" value="UniProtKB-KW"/>
</dbReference>
<dbReference type="PROSITE" id="PS50931">
    <property type="entry name" value="HTH_LYSR"/>
    <property type="match status" value="1"/>
</dbReference>
<organism evidence="6 7">
    <name type="scientific">Brenneria roseae subsp. americana</name>
    <dbReference type="NCBI Taxonomy" id="1508507"/>
    <lineage>
        <taxon>Bacteria</taxon>
        <taxon>Pseudomonadati</taxon>
        <taxon>Pseudomonadota</taxon>
        <taxon>Gammaproteobacteria</taxon>
        <taxon>Enterobacterales</taxon>
        <taxon>Pectobacteriaceae</taxon>
        <taxon>Brenneria</taxon>
    </lineage>
</organism>
<accession>A0A2U1TSR9</accession>
<comment type="similarity">
    <text evidence="1">Belongs to the LysR transcriptional regulatory family.</text>
</comment>
<evidence type="ECO:0000259" key="5">
    <source>
        <dbReference type="PROSITE" id="PS50931"/>
    </source>
</evidence>
<evidence type="ECO:0000313" key="6">
    <source>
        <dbReference type="EMBL" id="PWC12437.1"/>
    </source>
</evidence>
<dbReference type="Gene3D" id="3.40.190.10">
    <property type="entry name" value="Periplasmic binding protein-like II"/>
    <property type="match status" value="2"/>
</dbReference>
<dbReference type="OrthoDB" id="5723059at2"/>
<dbReference type="PANTHER" id="PTHR30579">
    <property type="entry name" value="TRANSCRIPTIONAL REGULATOR"/>
    <property type="match status" value="1"/>
</dbReference>
<keyword evidence="3" id="KW-0238">DNA-binding</keyword>
<dbReference type="PANTHER" id="PTHR30579:SF7">
    <property type="entry name" value="HTH-TYPE TRANSCRIPTIONAL REGULATOR LRHA-RELATED"/>
    <property type="match status" value="1"/>
</dbReference>
<evidence type="ECO:0000256" key="1">
    <source>
        <dbReference type="ARBA" id="ARBA00009437"/>
    </source>
</evidence>
<dbReference type="InterPro" id="IPR036390">
    <property type="entry name" value="WH_DNA-bd_sf"/>
</dbReference>
<dbReference type="Pfam" id="PF00126">
    <property type="entry name" value="HTH_1"/>
    <property type="match status" value="1"/>
</dbReference>
<feature type="domain" description="HTH lysR-type" evidence="5">
    <location>
        <begin position="11"/>
        <end position="68"/>
    </location>
</feature>
<gene>
    <name evidence="6" type="ORF">B4923_10745</name>
</gene>
<dbReference type="SUPFAM" id="SSF46785">
    <property type="entry name" value="Winged helix' DNA-binding domain"/>
    <property type="match status" value="1"/>
</dbReference>
<dbReference type="Proteomes" id="UP000245138">
    <property type="component" value="Unassembled WGS sequence"/>
</dbReference>
<evidence type="ECO:0000256" key="4">
    <source>
        <dbReference type="ARBA" id="ARBA00023163"/>
    </source>
</evidence>
<comment type="caution">
    <text evidence="6">The sequence shown here is derived from an EMBL/GenBank/DDBJ whole genome shotgun (WGS) entry which is preliminary data.</text>
</comment>
<keyword evidence="2" id="KW-0805">Transcription regulation</keyword>
<sequence>MGTDRFDGRSVTLEQLRAFVFVADHGGFGRAGEELGRTQSTLSISLKRLEADIGCRLINRRQGHIVGLTDEGQQLLPAARDILTRTTRAIQSVRKFQLRGKITLGVPDDFRVDNLHKAVSWCLEENPELRVEITAASSSALAVLSERRNLDVVILKKIAGQPIIADTESVLSVEQLHWVSSKKEHFNNIPEIPLITFPEGCVIRTCAIQALERAGKPYFLSYVSASFENIRSAAANGLGIGLLPQKAVTGDLQVLSSAYGAPGVPAIQLILNVTTQGELYQLFADYLRRSLAE</sequence>
<evidence type="ECO:0000256" key="2">
    <source>
        <dbReference type="ARBA" id="ARBA00023015"/>
    </source>
</evidence>
<dbReference type="InterPro" id="IPR005119">
    <property type="entry name" value="LysR_subst-bd"/>
</dbReference>
<keyword evidence="4" id="KW-0804">Transcription</keyword>
<dbReference type="InterPro" id="IPR036388">
    <property type="entry name" value="WH-like_DNA-bd_sf"/>
</dbReference>
<dbReference type="Gene3D" id="1.10.10.10">
    <property type="entry name" value="Winged helix-like DNA-binding domain superfamily/Winged helix DNA-binding domain"/>
    <property type="match status" value="1"/>
</dbReference>
<protein>
    <submittedName>
        <fullName evidence="6">LysR family transcriptional regulator</fullName>
    </submittedName>
</protein>
<dbReference type="FunFam" id="1.10.10.10:FF:000001">
    <property type="entry name" value="LysR family transcriptional regulator"/>
    <property type="match status" value="1"/>
</dbReference>
<dbReference type="InterPro" id="IPR000847">
    <property type="entry name" value="LysR_HTH_N"/>
</dbReference>
<dbReference type="SUPFAM" id="SSF53850">
    <property type="entry name" value="Periplasmic binding protein-like II"/>
    <property type="match status" value="1"/>
</dbReference>
<dbReference type="GO" id="GO:0003700">
    <property type="term" value="F:DNA-binding transcription factor activity"/>
    <property type="evidence" value="ECO:0007669"/>
    <property type="project" value="InterPro"/>
</dbReference>
<dbReference type="EMBL" id="QDKJ01000007">
    <property type="protein sequence ID" value="PWC12437.1"/>
    <property type="molecule type" value="Genomic_DNA"/>
</dbReference>
<evidence type="ECO:0000313" key="7">
    <source>
        <dbReference type="Proteomes" id="UP000245138"/>
    </source>
</evidence>
<evidence type="ECO:0000256" key="3">
    <source>
        <dbReference type="ARBA" id="ARBA00023125"/>
    </source>
</evidence>
<dbReference type="InterPro" id="IPR050176">
    <property type="entry name" value="LTTR"/>
</dbReference>
<name>A0A2U1TSR9_9GAMM</name>
<keyword evidence="7" id="KW-1185">Reference proteome</keyword>
<dbReference type="Pfam" id="PF03466">
    <property type="entry name" value="LysR_substrate"/>
    <property type="match status" value="1"/>
</dbReference>